<evidence type="ECO:0000256" key="1">
    <source>
        <dbReference type="ARBA" id="ARBA00001947"/>
    </source>
</evidence>
<reference evidence="7 8" key="1">
    <citation type="submission" date="2019-07" db="EMBL/GenBank/DDBJ databases">
        <title>Whole genome shotgun sequence of Nocardia ninae NBRC 108245.</title>
        <authorList>
            <person name="Hosoyama A."/>
            <person name="Uohara A."/>
            <person name="Ohji S."/>
            <person name="Ichikawa N."/>
        </authorList>
    </citation>
    <scope>NUCLEOTIDE SEQUENCE [LARGE SCALE GENOMIC DNA]</scope>
    <source>
        <strain evidence="7 8">NBRC 108245</strain>
    </source>
</reference>
<evidence type="ECO:0000313" key="7">
    <source>
        <dbReference type="EMBL" id="GEM38322.1"/>
    </source>
</evidence>
<comment type="caution">
    <text evidence="7">The sequence shown here is derived from an EMBL/GenBank/DDBJ whole genome shotgun (WGS) entry which is preliminary data.</text>
</comment>
<dbReference type="SMART" id="SM00849">
    <property type="entry name" value="Lactamase_B"/>
    <property type="match status" value="1"/>
</dbReference>
<dbReference type="OrthoDB" id="3196337at2"/>
<dbReference type="SUPFAM" id="SSF56281">
    <property type="entry name" value="Metallo-hydrolase/oxidoreductase"/>
    <property type="match status" value="1"/>
</dbReference>
<evidence type="ECO:0000259" key="6">
    <source>
        <dbReference type="SMART" id="SM00849"/>
    </source>
</evidence>
<dbReference type="Pfam" id="PF00753">
    <property type="entry name" value="Lactamase_B"/>
    <property type="match status" value="1"/>
</dbReference>
<name>A0A511MCD5_9NOCA</name>
<dbReference type="InterPro" id="IPR051013">
    <property type="entry name" value="MBL_superfamily_lactonases"/>
</dbReference>
<dbReference type="PANTHER" id="PTHR42978:SF7">
    <property type="entry name" value="METALLO-HYDROLASE RV2300C-RELATED"/>
    <property type="match status" value="1"/>
</dbReference>
<feature type="domain" description="Metallo-beta-lactamase" evidence="6">
    <location>
        <begin position="21"/>
        <end position="232"/>
    </location>
</feature>
<organism evidence="7 8">
    <name type="scientific">Nocardia ninae NBRC 108245</name>
    <dbReference type="NCBI Taxonomy" id="1210091"/>
    <lineage>
        <taxon>Bacteria</taxon>
        <taxon>Bacillati</taxon>
        <taxon>Actinomycetota</taxon>
        <taxon>Actinomycetes</taxon>
        <taxon>Mycobacteriales</taxon>
        <taxon>Nocardiaceae</taxon>
        <taxon>Nocardia</taxon>
    </lineage>
</organism>
<dbReference type="CDD" id="cd07742">
    <property type="entry name" value="metallo-hydrolase-like_MBL-fold"/>
    <property type="match status" value="1"/>
</dbReference>
<dbReference type="PANTHER" id="PTHR42978">
    <property type="entry name" value="QUORUM-QUENCHING LACTONASE YTNP-RELATED-RELATED"/>
    <property type="match status" value="1"/>
</dbReference>
<keyword evidence="5" id="KW-0862">Zinc</keyword>
<keyword evidence="8" id="KW-1185">Reference proteome</keyword>
<evidence type="ECO:0000256" key="5">
    <source>
        <dbReference type="ARBA" id="ARBA00022833"/>
    </source>
</evidence>
<dbReference type="EMBL" id="BJXA01000015">
    <property type="protein sequence ID" value="GEM38322.1"/>
    <property type="molecule type" value="Genomic_DNA"/>
</dbReference>
<dbReference type="Gene3D" id="3.60.15.10">
    <property type="entry name" value="Ribonuclease Z/Hydroxyacylglutathione hydrolase-like"/>
    <property type="match status" value="1"/>
</dbReference>
<evidence type="ECO:0000313" key="8">
    <source>
        <dbReference type="Proteomes" id="UP000321424"/>
    </source>
</evidence>
<dbReference type="Proteomes" id="UP000321424">
    <property type="component" value="Unassembled WGS sequence"/>
</dbReference>
<comment type="similarity">
    <text evidence="2">Belongs to the metallo-beta-lactamase superfamily.</text>
</comment>
<dbReference type="GO" id="GO:0046872">
    <property type="term" value="F:metal ion binding"/>
    <property type="evidence" value="ECO:0007669"/>
    <property type="project" value="UniProtKB-KW"/>
</dbReference>
<accession>A0A511MCD5</accession>
<keyword evidence="3" id="KW-0479">Metal-binding</keyword>
<sequence length="267" mass="29591">MKVHHLNCGTMRPVATPDGLVCHVLLVETEHGLVLVDSGLGVHDAQAPGRRFGPGRFFVRPIFDPNEAAINQIQRMGFDPHDVRHIVLTHFDADHVGGLADFPWAQVHLTRAEALASQHPATLIEKQRYLAAHRTHGPRLFAHDPAASESWRGFAAAKELTDIADGIVLISLPGHSRGHAAIAVDAGDRWILHAGDAFYHRGQLDGTNSAPKLMTTMERMMAFDWPKVRSNHQRLSQLWTAAEPDLILVNAHDPHLFDQARQTNPIR</sequence>
<dbReference type="RefSeq" id="WP_147130490.1">
    <property type="nucleotide sequence ID" value="NZ_BJXA01000015.1"/>
</dbReference>
<proteinExistence type="inferred from homology"/>
<comment type="cofactor">
    <cofactor evidence="1">
        <name>Zn(2+)</name>
        <dbReference type="ChEBI" id="CHEBI:29105"/>
    </cofactor>
</comment>
<gene>
    <name evidence="7" type="ORF">NN4_28410</name>
</gene>
<evidence type="ECO:0000256" key="2">
    <source>
        <dbReference type="ARBA" id="ARBA00007749"/>
    </source>
</evidence>
<protein>
    <submittedName>
        <fullName evidence="7">Putative metallo-hydrolase</fullName>
    </submittedName>
</protein>
<dbReference type="AlphaFoldDB" id="A0A511MCD5"/>
<evidence type="ECO:0000256" key="4">
    <source>
        <dbReference type="ARBA" id="ARBA00022801"/>
    </source>
</evidence>
<dbReference type="GO" id="GO:0016787">
    <property type="term" value="F:hydrolase activity"/>
    <property type="evidence" value="ECO:0007669"/>
    <property type="project" value="UniProtKB-KW"/>
</dbReference>
<keyword evidence="4 7" id="KW-0378">Hydrolase</keyword>
<dbReference type="InterPro" id="IPR036866">
    <property type="entry name" value="RibonucZ/Hydroxyglut_hydro"/>
</dbReference>
<dbReference type="InterPro" id="IPR001279">
    <property type="entry name" value="Metallo-B-lactamas"/>
</dbReference>
<evidence type="ECO:0000256" key="3">
    <source>
        <dbReference type="ARBA" id="ARBA00022723"/>
    </source>
</evidence>